<organism evidence="2 4">
    <name type="scientific">Enterococcus faecalis</name>
    <name type="common">Streptococcus faecalis</name>
    <dbReference type="NCBI Taxonomy" id="1351"/>
    <lineage>
        <taxon>Bacteria</taxon>
        <taxon>Bacillati</taxon>
        <taxon>Bacillota</taxon>
        <taxon>Bacilli</taxon>
        <taxon>Lactobacillales</taxon>
        <taxon>Enterococcaceae</taxon>
        <taxon>Enterococcus</taxon>
    </lineage>
</organism>
<dbReference type="EMBL" id="UGIX01000001">
    <property type="protein sequence ID" value="STP66851.1"/>
    <property type="molecule type" value="Genomic_DNA"/>
</dbReference>
<dbReference type="AlphaFoldDB" id="A0A855UFD5"/>
<dbReference type="PANTHER" id="PTHR43358">
    <property type="entry name" value="ALPHA/BETA-HYDROLASE"/>
    <property type="match status" value="1"/>
</dbReference>
<dbReference type="Gene3D" id="3.40.50.1820">
    <property type="entry name" value="alpha/beta hydrolase"/>
    <property type="match status" value="1"/>
</dbReference>
<gene>
    <name evidence="2" type="ORF">DAI13_07620</name>
    <name evidence="3" type="ORF">NCTC13379_02315</name>
</gene>
<sequence length="332" mass="37966">MQMKWLLGLLIIFAIIGVVFSFYIANYFLKIALLKDNPWYHKKGHRLLNPDNFQERETRYTKIEEQQKQEGEAFWTESFAEDRWLKIKDETLYARCFIPYPDNHRWAICVHGYRSNGKRDMAYTALRFAEEGYNVLVPDLRAHGKSSGNKIGMGWLDRLDLLSWLSEVLAIDMEAEIILVGGSMGAATVMMASGEKLPTNVRGLIVDCGYTSVYDEFKYVLHESFHLPAFPILTIANQLALNNYGFQLKTASSVRQLHKNTLPTFFIHGTGDRFVPMTMFEENLAATQGIKKGLIVAKAPHLSSSVYEPENYYSSIFEFLEENCPAVKTISD</sequence>
<dbReference type="Proteomes" id="UP000244140">
    <property type="component" value="Unassembled WGS sequence"/>
</dbReference>
<accession>A0A855UFD5</accession>
<dbReference type="SUPFAM" id="SSF53474">
    <property type="entry name" value="alpha/beta-Hydrolases"/>
    <property type="match status" value="1"/>
</dbReference>
<dbReference type="EMBL" id="PZZH01000001">
    <property type="protein sequence ID" value="PTN77619.1"/>
    <property type="molecule type" value="Genomic_DNA"/>
</dbReference>
<evidence type="ECO:0000313" key="2">
    <source>
        <dbReference type="EMBL" id="PTN77619.1"/>
    </source>
</evidence>
<name>A0A855UFD5_ENTFL</name>
<reference evidence="2 4" key="1">
    <citation type="submission" date="2018-04" db="EMBL/GenBank/DDBJ databases">
        <authorList>
            <person name="Van Tyne D."/>
        </authorList>
    </citation>
    <scope>NUCLEOTIDE SEQUENCE [LARGE SCALE GENOMIC DNA]</scope>
    <source>
        <strain evidence="2 4">B2535</strain>
    </source>
</reference>
<evidence type="ECO:0000259" key="1">
    <source>
        <dbReference type="Pfam" id="PF12146"/>
    </source>
</evidence>
<evidence type="ECO:0000313" key="5">
    <source>
        <dbReference type="Proteomes" id="UP000254396"/>
    </source>
</evidence>
<reference evidence="3 5" key="2">
    <citation type="submission" date="2018-06" db="EMBL/GenBank/DDBJ databases">
        <authorList>
            <consortium name="Pathogen Informatics"/>
            <person name="Doyle S."/>
        </authorList>
    </citation>
    <scope>NUCLEOTIDE SEQUENCE [LARGE SCALE GENOMIC DNA]</scope>
    <source>
        <strain evidence="3 5">NCTC13379</strain>
    </source>
</reference>
<dbReference type="Proteomes" id="UP000254396">
    <property type="component" value="Unassembled WGS sequence"/>
</dbReference>
<evidence type="ECO:0000313" key="4">
    <source>
        <dbReference type="Proteomes" id="UP000244140"/>
    </source>
</evidence>
<feature type="domain" description="Serine aminopeptidase S33" evidence="1">
    <location>
        <begin position="108"/>
        <end position="208"/>
    </location>
</feature>
<comment type="caution">
    <text evidence="2">The sequence shown here is derived from an EMBL/GenBank/DDBJ whole genome shotgun (WGS) entry which is preliminary data.</text>
</comment>
<dbReference type="Pfam" id="PF12146">
    <property type="entry name" value="Hydrolase_4"/>
    <property type="match status" value="1"/>
</dbReference>
<dbReference type="InterPro" id="IPR022742">
    <property type="entry name" value="Hydrolase_4"/>
</dbReference>
<proteinExistence type="predicted"/>
<dbReference type="GO" id="GO:0016787">
    <property type="term" value="F:hydrolase activity"/>
    <property type="evidence" value="ECO:0007669"/>
    <property type="project" value="UniProtKB-KW"/>
</dbReference>
<protein>
    <submittedName>
        <fullName evidence="3">Acetoin dehydrogenase E2 subunit dihydrolipoyllysine-residue acetyltransferase</fullName>
    </submittedName>
    <submittedName>
        <fullName evidence="2">Alpha/beta hydrolase</fullName>
    </submittedName>
</protein>
<dbReference type="InterPro" id="IPR029058">
    <property type="entry name" value="AB_hydrolase_fold"/>
</dbReference>
<keyword evidence="2" id="KW-0378">Hydrolase</keyword>
<dbReference type="InterPro" id="IPR052920">
    <property type="entry name" value="DNA-binding_regulatory"/>
</dbReference>
<evidence type="ECO:0000313" key="3">
    <source>
        <dbReference type="EMBL" id="STP66851.1"/>
    </source>
</evidence>
<dbReference type="PANTHER" id="PTHR43358:SF4">
    <property type="entry name" value="ALPHA_BETA HYDROLASE FOLD-1 DOMAIN-CONTAINING PROTEIN"/>
    <property type="match status" value="1"/>
</dbReference>